<protein>
    <submittedName>
        <fullName evidence="7">Unannotated protein</fullName>
    </submittedName>
</protein>
<sequence>MNPLYLDLILVGFAIFILVSGWRRGLFVSIFSLLGLIAGAWIGSSVIDIVNGASTTTSLTRTALSAATLFIGIGVGSAVGGFIGRRLRNVFSWSPLRLLDNLTGAALSLVAWSIVFWLLATTLLAAPVSSFTNTVSQSKVLNALEQYMPIQIRDGVESVRIYVSDSGLPEGFANVLLAPAVEPPDLTSVDAPAVIAGLDSVVKVEGIAEECGTRLTGSGFVVGPDLILTNAHVVAGVENPTLRVKGKGKAFEGIVVYFDPARDVAVIKTKDFPSVALRISEPLSRGDNAVVAGFPGGGPLTLIPARVRSVSDSTGTDIYGKAEVTREIYAISADIKQGDSGAPMFALDGSVAGLVFASSATDTETGYALTAKEFMVGVETASTATQAVATGECSGV</sequence>
<evidence type="ECO:0000256" key="4">
    <source>
        <dbReference type="ARBA" id="ARBA00023136"/>
    </source>
</evidence>
<dbReference type="PRINTS" id="PR00834">
    <property type="entry name" value="PROTEASES2C"/>
</dbReference>
<feature type="transmembrane region" description="Helical" evidence="5">
    <location>
        <begin position="62"/>
        <end position="84"/>
    </location>
</feature>
<feature type="transmembrane region" description="Helical" evidence="5">
    <location>
        <begin position="6"/>
        <end position="23"/>
    </location>
</feature>
<keyword evidence="3 5" id="KW-1133">Transmembrane helix</keyword>
<dbReference type="GO" id="GO:0006508">
    <property type="term" value="P:proteolysis"/>
    <property type="evidence" value="ECO:0007669"/>
    <property type="project" value="InterPro"/>
</dbReference>
<evidence type="ECO:0000256" key="1">
    <source>
        <dbReference type="ARBA" id="ARBA00004141"/>
    </source>
</evidence>
<dbReference type="Pfam" id="PF02674">
    <property type="entry name" value="Colicin_V"/>
    <property type="match status" value="1"/>
</dbReference>
<dbReference type="InterPro" id="IPR003825">
    <property type="entry name" value="Colicin-V_CvpA"/>
</dbReference>
<dbReference type="EMBL" id="CAEZWI010000127">
    <property type="protein sequence ID" value="CAB4658737.1"/>
    <property type="molecule type" value="Genomic_DNA"/>
</dbReference>
<organism evidence="7">
    <name type="scientific">freshwater metagenome</name>
    <dbReference type="NCBI Taxonomy" id="449393"/>
    <lineage>
        <taxon>unclassified sequences</taxon>
        <taxon>metagenomes</taxon>
        <taxon>ecological metagenomes</taxon>
    </lineage>
</organism>
<reference evidence="7" key="1">
    <citation type="submission" date="2020-05" db="EMBL/GenBank/DDBJ databases">
        <authorList>
            <person name="Chiriac C."/>
            <person name="Salcher M."/>
            <person name="Ghai R."/>
            <person name="Kavagutti S V."/>
        </authorList>
    </citation>
    <scope>NUCLEOTIDE SEQUENCE</scope>
</reference>
<proteinExistence type="predicted"/>
<dbReference type="SUPFAM" id="SSF50494">
    <property type="entry name" value="Trypsin-like serine proteases"/>
    <property type="match status" value="1"/>
</dbReference>
<evidence type="ECO:0000256" key="5">
    <source>
        <dbReference type="SAM" id="Phobius"/>
    </source>
</evidence>
<dbReference type="InterPro" id="IPR009003">
    <property type="entry name" value="Peptidase_S1_PA"/>
</dbReference>
<feature type="transmembrane region" description="Helical" evidence="5">
    <location>
        <begin position="105"/>
        <end position="126"/>
    </location>
</feature>
<evidence type="ECO:0000256" key="3">
    <source>
        <dbReference type="ARBA" id="ARBA00022989"/>
    </source>
</evidence>
<dbReference type="GO" id="GO:0004252">
    <property type="term" value="F:serine-type endopeptidase activity"/>
    <property type="evidence" value="ECO:0007669"/>
    <property type="project" value="InterPro"/>
</dbReference>
<dbReference type="GO" id="GO:0009403">
    <property type="term" value="P:toxin biosynthetic process"/>
    <property type="evidence" value="ECO:0007669"/>
    <property type="project" value="InterPro"/>
</dbReference>
<dbReference type="Pfam" id="PF13365">
    <property type="entry name" value="Trypsin_2"/>
    <property type="match status" value="1"/>
</dbReference>
<keyword evidence="2 5" id="KW-0812">Transmembrane</keyword>
<keyword evidence="4 5" id="KW-0472">Membrane</keyword>
<comment type="subcellular location">
    <subcellularLocation>
        <location evidence="1">Membrane</location>
        <topology evidence="1">Multi-pass membrane protein</topology>
    </subcellularLocation>
</comment>
<dbReference type="AlphaFoldDB" id="A0A6J6L9R3"/>
<evidence type="ECO:0000256" key="2">
    <source>
        <dbReference type="ARBA" id="ARBA00022692"/>
    </source>
</evidence>
<dbReference type="Gene3D" id="2.40.10.10">
    <property type="entry name" value="Trypsin-like serine proteases"/>
    <property type="match status" value="2"/>
</dbReference>
<evidence type="ECO:0000313" key="6">
    <source>
        <dbReference type="EMBL" id="CAB4643834.1"/>
    </source>
</evidence>
<feature type="transmembrane region" description="Helical" evidence="5">
    <location>
        <begin position="30"/>
        <end position="50"/>
    </location>
</feature>
<dbReference type="GO" id="GO:0016020">
    <property type="term" value="C:membrane"/>
    <property type="evidence" value="ECO:0007669"/>
    <property type="project" value="UniProtKB-SubCell"/>
</dbReference>
<dbReference type="InterPro" id="IPR001940">
    <property type="entry name" value="Peptidase_S1C"/>
</dbReference>
<dbReference type="InterPro" id="IPR047680">
    <property type="entry name" value="MarP-like"/>
</dbReference>
<name>A0A6J6L9R3_9ZZZZ</name>
<evidence type="ECO:0000313" key="7">
    <source>
        <dbReference type="EMBL" id="CAB4658737.1"/>
    </source>
</evidence>
<dbReference type="NCBIfam" id="NF033740">
    <property type="entry name" value="MarP_fam_protase"/>
    <property type="match status" value="1"/>
</dbReference>
<dbReference type="EMBL" id="CAEZWD010000017">
    <property type="protein sequence ID" value="CAB4643834.1"/>
    <property type="molecule type" value="Genomic_DNA"/>
</dbReference>
<dbReference type="InterPro" id="IPR043504">
    <property type="entry name" value="Peptidase_S1_PA_chymotrypsin"/>
</dbReference>
<gene>
    <name evidence="6" type="ORF">UFOPK2171_00265</name>
    <name evidence="7" type="ORF">UFOPK2237_00939</name>
</gene>
<dbReference type="PANTHER" id="PTHR43019:SF23">
    <property type="entry name" value="PROTEASE DO-LIKE 5, CHLOROPLASTIC"/>
    <property type="match status" value="1"/>
</dbReference>
<dbReference type="PANTHER" id="PTHR43019">
    <property type="entry name" value="SERINE ENDOPROTEASE DEGS"/>
    <property type="match status" value="1"/>
</dbReference>
<accession>A0A6J6L9R3</accession>